<dbReference type="SUPFAM" id="SSF53807">
    <property type="entry name" value="Helical backbone' metal receptor"/>
    <property type="match status" value="1"/>
</dbReference>
<accession>A0AAN4R7B7</accession>
<dbReference type="RefSeq" id="WP_062164736.1">
    <property type="nucleotide sequence ID" value="NZ_AP014690.1"/>
</dbReference>
<feature type="domain" description="Fe/B12 periplasmic-binding" evidence="1">
    <location>
        <begin position="53"/>
        <end position="310"/>
    </location>
</feature>
<dbReference type="AlphaFoldDB" id="A0AAN4R7B7"/>
<evidence type="ECO:0000313" key="3">
    <source>
        <dbReference type="Proteomes" id="UP000321287"/>
    </source>
</evidence>
<dbReference type="InterPro" id="IPR002491">
    <property type="entry name" value="ABC_transptr_periplasmic_BD"/>
</dbReference>
<dbReference type="PANTHER" id="PTHR30535">
    <property type="entry name" value="VITAMIN B12-BINDING PROTEIN"/>
    <property type="match status" value="1"/>
</dbReference>
<proteinExistence type="predicted"/>
<dbReference type="Proteomes" id="UP000321287">
    <property type="component" value="Unassembled WGS sequence"/>
</dbReference>
<dbReference type="KEGG" id="abg:Asbog_01608"/>
<dbReference type="PROSITE" id="PS50983">
    <property type="entry name" value="FE_B12_PBP"/>
    <property type="match status" value="1"/>
</dbReference>
<sequence length="310" mass="32896">MSIRLFGRRQFGLSALATGVSGAASRAARAGEARPIRVEDCRGRHVTLGTMQRMVSIGGTITETLYALGVGERIIGVDITSTYPVAALREKKSVGYMRQLSSEGVLSLRPDLVLAMNDSGPPNALDQLMESPVPIVMIDSTPSLEGVKNRILTLSRIVGAEEQGASMVVRFDNQLRTLKAWKELHPKKARVLFVMRVVNGRPMAAGTGTAADAIITLAGGINAGSGMQGYKALEPEALIGLQPDVILMMSQGGQSMRDALLADEAVKLTPAGQKGAIIDMEGEKLLGFGPRTAEVALELAQEIARHTLPA</sequence>
<gene>
    <name evidence="2" type="primary">hmuT</name>
    <name evidence="2" type="ORF">ABO01nite_22810</name>
</gene>
<dbReference type="Gene3D" id="3.40.50.1980">
    <property type="entry name" value="Nitrogenase molybdenum iron protein domain"/>
    <property type="match status" value="2"/>
</dbReference>
<dbReference type="EMBL" id="BJVS01000007">
    <property type="protein sequence ID" value="GEL54274.1"/>
    <property type="molecule type" value="Genomic_DNA"/>
</dbReference>
<name>A0AAN4R7B7_9PROT</name>
<evidence type="ECO:0000259" key="1">
    <source>
        <dbReference type="PROSITE" id="PS50983"/>
    </source>
</evidence>
<evidence type="ECO:0000313" key="2">
    <source>
        <dbReference type="EMBL" id="GEL54274.1"/>
    </source>
</evidence>
<dbReference type="InterPro" id="IPR050902">
    <property type="entry name" value="ABC_Transporter_SBP"/>
</dbReference>
<organism evidence="2 3">
    <name type="scientific">Asaia bogorensis NBRC 16594</name>
    <dbReference type="NCBI Taxonomy" id="1231624"/>
    <lineage>
        <taxon>Bacteria</taxon>
        <taxon>Pseudomonadati</taxon>
        <taxon>Pseudomonadota</taxon>
        <taxon>Alphaproteobacteria</taxon>
        <taxon>Acetobacterales</taxon>
        <taxon>Acetobacteraceae</taxon>
        <taxon>Asaia</taxon>
    </lineage>
</organism>
<dbReference type="PANTHER" id="PTHR30535:SF4">
    <property type="entry name" value="HEMIN-BINDING PERIPLASMIC PROTEIN HMUT"/>
    <property type="match status" value="1"/>
</dbReference>
<comment type="caution">
    <text evidence="2">The sequence shown here is derived from an EMBL/GenBank/DDBJ whole genome shotgun (WGS) entry which is preliminary data.</text>
</comment>
<keyword evidence="3" id="KW-1185">Reference proteome</keyword>
<protein>
    <submittedName>
        <fullName evidence="2">Hemin ABC transporter substrate-binding protein</fullName>
    </submittedName>
</protein>
<dbReference type="GeneID" id="78226646"/>
<dbReference type="Pfam" id="PF01497">
    <property type="entry name" value="Peripla_BP_2"/>
    <property type="match status" value="1"/>
</dbReference>
<reference evidence="2 3" key="1">
    <citation type="submission" date="2019-07" db="EMBL/GenBank/DDBJ databases">
        <title>Whole genome shotgun sequence of Asaia bogorensis NBRC 16594.</title>
        <authorList>
            <person name="Hosoyama A."/>
            <person name="Uohara A."/>
            <person name="Ohji S."/>
            <person name="Ichikawa N."/>
        </authorList>
    </citation>
    <scope>NUCLEOTIDE SEQUENCE [LARGE SCALE GENOMIC DNA]</scope>
    <source>
        <strain evidence="2 3">NBRC 16594</strain>
    </source>
</reference>